<evidence type="ECO:0000256" key="3">
    <source>
        <dbReference type="ARBA" id="ARBA00010617"/>
    </source>
</evidence>
<evidence type="ECO:0000256" key="4">
    <source>
        <dbReference type="ARBA" id="ARBA00022617"/>
    </source>
</evidence>
<dbReference type="GO" id="GO:0004497">
    <property type="term" value="F:monooxygenase activity"/>
    <property type="evidence" value="ECO:0007669"/>
    <property type="project" value="UniProtKB-KW"/>
</dbReference>
<evidence type="ECO:0000313" key="12">
    <source>
        <dbReference type="EMBL" id="KAK3886328.1"/>
    </source>
</evidence>
<proteinExistence type="inferred from homology"/>
<evidence type="ECO:0000256" key="5">
    <source>
        <dbReference type="ARBA" id="ARBA00022824"/>
    </source>
</evidence>
<feature type="binding site" description="axial binding residue" evidence="9">
    <location>
        <position position="458"/>
    </location>
    <ligand>
        <name>heme</name>
        <dbReference type="ChEBI" id="CHEBI:30413"/>
    </ligand>
    <ligandPart>
        <name>Fe</name>
        <dbReference type="ChEBI" id="CHEBI:18248"/>
    </ligandPart>
</feature>
<dbReference type="PRINTS" id="PR00385">
    <property type="entry name" value="P450"/>
</dbReference>
<dbReference type="InterPro" id="IPR017972">
    <property type="entry name" value="Cyt_P450_CS"/>
</dbReference>
<evidence type="ECO:0000256" key="7">
    <source>
        <dbReference type="ARBA" id="ARBA00023033"/>
    </source>
</evidence>
<dbReference type="GO" id="GO:0005789">
    <property type="term" value="C:endoplasmic reticulum membrane"/>
    <property type="evidence" value="ECO:0007669"/>
    <property type="project" value="UniProtKB-SubCell"/>
</dbReference>
<evidence type="ECO:0000256" key="6">
    <source>
        <dbReference type="ARBA" id="ARBA00023004"/>
    </source>
</evidence>
<keyword evidence="11" id="KW-1133">Transmembrane helix</keyword>
<keyword evidence="9 10" id="KW-0479">Metal-binding</keyword>
<dbReference type="PROSITE" id="PS00086">
    <property type="entry name" value="CYTOCHROME_P450"/>
    <property type="match status" value="1"/>
</dbReference>
<dbReference type="EMBL" id="JAWQEG010000706">
    <property type="protein sequence ID" value="KAK3886328.1"/>
    <property type="molecule type" value="Genomic_DNA"/>
</dbReference>
<organism evidence="12 13">
    <name type="scientific">Petrolisthes cinctipes</name>
    <name type="common">Flat porcelain crab</name>
    <dbReference type="NCBI Taxonomy" id="88211"/>
    <lineage>
        <taxon>Eukaryota</taxon>
        <taxon>Metazoa</taxon>
        <taxon>Ecdysozoa</taxon>
        <taxon>Arthropoda</taxon>
        <taxon>Crustacea</taxon>
        <taxon>Multicrustacea</taxon>
        <taxon>Malacostraca</taxon>
        <taxon>Eumalacostraca</taxon>
        <taxon>Eucarida</taxon>
        <taxon>Decapoda</taxon>
        <taxon>Pleocyemata</taxon>
        <taxon>Anomura</taxon>
        <taxon>Galatheoidea</taxon>
        <taxon>Porcellanidae</taxon>
        <taxon>Petrolisthes</taxon>
    </lineage>
</organism>
<dbReference type="GO" id="GO:0020037">
    <property type="term" value="F:heme binding"/>
    <property type="evidence" value="ECO:0007669"/>
    <property type="project" value="InterPro"/>
</dbReference>
<dbReference type="InterPro" id="IPR001128">
    <property type="entry name" value="Cyt_P450"/>
</dbReference>
<dbReference type="PANTHER" id="PTHR24291:SF189">
    <property type="entry name" value="CYTOCHROME P450 4C3-RELATED"/>
    <property type="match status" value="1"/>
</dbReference>
<keyword evidence="11" id="KW-0812">Transmembrane</keyword>
<gene>
    <name evidence="12" type="ORF">Pcinc_009504</name>
</gene>
<keyword evidence="6 9" id="KW-0408">Iron</keyword>
<dbReference type="PANTHER" id="PTHR24291">
    <property type="entry name" value="CYTOCHROME P450 FAMILY 4"/>
    <property type="match status" value="1"/>
</dbReference>
<dbReference type="Gene3D" id="1.10.630.10">
    <property type="entry name" value="Cytochrome P450"/>
    <property type="match status" value="1"/>
</dbReference>
<dbReference type="CDD" id="cd20628">
    <property type="entry name" value="CYP4"/>
    <property type="match status" value="1"/>
</dbReference>
<protein>
    <recommendedName>
        <fullName evidence="14">Cytochrome P450</fullName>
    </recommendedName>
</protein>
<evidence type="ECO:0008006" key="14">
    <source>
        <dbReference type="Google" id="ProtNLM"/>
    </source>
</evidence>
<dbReference type="SUPFAM" id="SSF48264">
    <property type="entry name" value="Cytochrome P450"/>
    <property type="match status" value="1"/>
</dbReference>
<keyword evidence="4 9" id="KW-0349">Heme</keyword>
<accession>A0AAE1KWA2</accession>
<evidence type="ECO:0000256" key="10">
    <source>
        <dbReference type="RuleBase" id="RU000461"/>
    </source>
</evidence>
<dbReference type="InterPro" id="IPR002401">
    <property type="entry name" value="Cyt_P450_E_grp-I"/>
</dbReference>
<dbReference type="Pfam" id="PF00067">
    <property type="entry name" value="p450"/>
    <property type="match status" value="1"/>
</dbReference>
<reference evidence="12" key="1">
    <citation type="submission" date="2023-10" db="EMBL/GenBank/DDBJ databases">
        <title>Genome assemblies of two species of porcelain crab, Petrolisthes cinctipes and Petrolisthes manimaculis (Anomura: Porcellanidae).</title>
        <authorList>
            <person name="Angst P."/>
        </authorList>
    </citation>
    <scope>NUCLEOTIDE SEQUENCE</scope>
    <source>
        <strain evidence="12">PB745_01</strain>
        <tissue evidence="12">Gill</tissue>
    </source>
</reference>
<dbReference type="PRINTS" id="PR00463">
    <property type="entry name" value="EP450I"/>
</dbReference>
<name>A0AAE1KWA2_PETCI</name>
<feature type="transmembrane region" description="Helical" evidence="11">
    <location>
        <begin position="20"/>
        <end position="38"/>
    </location>
</feature>
<keyword evidence="13" id="KW-1185">Reference proteome</keyword>
<evidence type="ECO:0000256" key="2">
    <source>
        <dbReference type="ARBA" id="ARBA00004586"/>
    </source>
</evidence>
<comment type="caution">
    <text evidence="12">The sequence shown here is derived from an EMBL/GenBank/DDBJ whole genome shotgun (WGS) entry which is preliminary data.</text>
</comment>
<evidence type="ECO:0000256" key="9">
    <source>
        <dbReference type="PIRSR" id="PIRSR602401-1"/>
    </source>
</evidence>
<evidence type="ECO:0000313" key="13">
    <source>
        <dbReference type="Proteomes" id="UP001286313"/>
    </source>
</evidence>
<evidence type="ECO:0000256" key="11">
    <source>
        <dbReference type="SAM" id="Phobius"/>
    </source>
</evidence>
<comment type="similarity">
    <text evidence="3 10">Belongs to the cytochrome P450 family.</text>
</comment>
<dbReference type="GO" id="GO:0016705">
    <property type="term" value="F:oxidoreductase activity, acting on paired donors, with incorporation or reduction of molecular oxygen"/>
    <property type="evidence" value="ECO:0007669"/>
    <property type="project" value="InterPro"/>
</dbReference>
<keyword evidence="10" id="KW-0560">Oxidoreductase</keyword>
<keyword evidence="8 11" id="KW-0472">Membrane</keyword>
<dbReference type="InterPro" id="IPR050196">
    <property type="entry name" value="Cytochrome_P450_Monoox"/>
</dbReference>
<sequence length="546" mass="62623">MWNGAGVGEGVGEGVEVQRWLLALVSALLLVFLIVWHFKRRRMVKLIERLPGPPALPILGNALDVNIDIMDLFPLGMLVVREYGPIMRAWLGTAPLVVISGAKQAETVLCSVRYLDKPHEYSFFHPWLGSTGLLVAEASLWHHRRRLLTPAFHLKILEQYVEVFTLQTAKMAEKLHHLVGGEVFPIFPYITNCTLDAICETIMGTSVNAQDNPDSEYVEAVHQIQGMIQQRMLNFWQQPDFVFRLLGYERKQTRLLASLHSFTRDIIARRRELYLAQRNHTQEGKRPRLAFLDLLLEYSEDGRVLSDQDIREEVDLFVFAGHDTTAAAINWTLYLLGDNMDIQELVYEELEGIFGDSTRAANMEDLREMRYLERCIKEALRLYPSAPYIGRLLMEDVVIDGYTIPAGTNLMLLSYALHRDPSQFPDPEKFDPDRFLPENISQRHPFSYIPFSAGPRSCIGQKFGMLEMKVMLSHFLRQYRIESAVPQDEIKVRSEIVLRPNDGTLVRLYHRLGSCGGGDSMNSECKPSEGVENTIRKGDYYEFRKR</sequence>
<keyword evidence="7 10" id="KW-0503">Monooxygenase</keyword>
<dbReference type="GO" id="GO:0005506">
    <property type="term" value="F:iron ion binding"/>
    <property type="evidence" value="ECO:0007669"/>
    <property type="project" value="InterPro"/>
</dbReference>
<dbReference type="InterPro" id="IPR036396">
    <property type="entry name" value="Cyt_P450_sf"/>
</dbReference>
<comment type="cofactor">
    <cofactor evidence="1 9">
        <name>heme</name>
        <dbReference type="ChEBI" id="CHEBI:30413"/>
    </cofactor>
</comment>
<keyword evidence="5" id="KW-0256">Endoplasmic reticulum</keyword>
<dbReference type="Proteomes" id="UP001286313">
    <property type="component" value="Unassembled WGS sequence"/>
</dbReference>
<evidence type="ECO:0000256" key="8">
    <source>
        <dbReference type="ARBA" id="ARBA00023136"/>
    </source>
</evidence>
<dbReference type="AlphaFoldDB" id="A0AAE1KWA2"/>
<evidence type="ECO:0000256" key="1">
    <source>
        <dbReference type="ARBA" id="ARBA00001971"/>
    </source>
</evidence>
<comment type="subcellular location">
    <subcellularLocation>
        <location evidence="2">Endoplasmic reticulum membrane</location>
    </subcellularLocation>
</comment>